<dbReference type="InterPro" id="IPR021373">
    <property type="entry name" value="DUF2993"/>
</dbReference>
<dbReference type="Proteomes" id="UP001595824">
    <property type="component" value="Unassembled WGS sequence"/>
</dbReference>
<gene>
    <name evidence="1" type="ORF">ACFPC0_25145</name>
</gene>
<proteinExistence type="predicted"/>
<organism evidence="1 2">
    <name type="scientific">Streptomyces andamanensis</name>
    <dbReference type="NCBI Taxonomy" id="1565035"/>
    <lineage>
        <taxon>Bacteria</taxon>
        <taxon>Bacillati</taxon>
        <taxon>Actinomycetota</taxon>
        <taxon>Actinomycetes</taxon>
        <taxon>Kitasatosporales</taxon>
        <taxon>Streptomycetaceae</taxon>
        <taxon>Streptomyces</taxon>
    </lineage>
</organism>
<dbReference type="EMBL" id="JBHSDP010000024">
    <property type="protein sequence ID" value="MFC4331011.1"/>
    <property type="molecule type" value="Genomic_DNA"/>
</dbReference>
<accession>A0ABV8TK97</accession>
<reference evidence="2" key="1">
    <citation type="journal article" date="2019" name="Int. J. Syst. Evol. Microbiol.">
        <title>The Global Catalogue of Microorganisms (GCM) 10K type strain sequencing project: providing services to taxonomists for standard genome sequencing and annotation.</title>
        <authorList>
            <consortium name="The Broad Institute Genomics Platform"/>
            <consortium name="The Broad Institute Genome Sequencing Center for Infectious Disease"/>
            <person name="Wu L."/>
            <person name="Ma J."/>
        </authorList>
    </citation>
    <scope>NUCLEOTIDE SEQUENCE [LARGE SCALE GENOMIC DNA]</scope>
    <source>
        <strain evidence="2">PCU 347</strain>
    </source>
</reference>
<name>A0ABV8TK97_9ACTN</name>
<keyword evidence="2" id="KW-1185">Reference proteome</keyword>
<dbReference type="RefSeq" id="WP_381742136.1">
    <property type="nucleotide sequence ID" value="NZ_JBHSDP010000024.1"/>
</dbReference>
<evidence type="ECO:0000313" key="2">
    <source>
        <dbReference type="Proteomes" id="UP001595824"/>
    </source>
</evidence>
<dbReference type="Pfam" id="PF11209">
    <property type="entry name" value="LmeA"/>
    <property type="match status" value="1"/>
</dbReference>
<sequence>MRRRWVKVLVITVVVLAGLFTAADRIAVHYAEKEVADLARSKYAYGNSTDAHLDVSIGGFPFLTQAVARDFGHVTLDARGFTVDTTDNAQGGYLSVDRLHLDMRHVEFTSLTARGAEANLVTGTLTLSYEQLSAALSRLTRGGGQVRLAQAPGSDGQAARVKVTGTAGGSPVDTTGTLLAQGTEFSLSVPGTPRATASWRVGLPENVGFTAARSTADGVEISLVGHLVNLGSSRFGR</sequence>
<protein>
    <submittedName>
        <fullName evidence="1">DUF2993 domain-containing protein</fullName>
    </submittedName>
</protein>
<evidence type="ECO:0000313" key="1">
    <source>
        <dbReference type="EMBL" id="MFC4331011.1"/>
    </source>
</evidence>
<comment type="caution">
    <text evidence="1">The sequence shown here is derived from an EMBL/GenBank/DDBJ whole genome shotgun (WGS) entry which is preliminary data.</text>
</comment>